<dbReference type="NCBIfam" id="NF001813">
    <property type="entry name" value="PRK00549.1"/>
    <property type="match status" value="1"/>
</dbReference>
<dbReference type="InterPro" id="IPR050101">
    <property type="entry name" value="CinA"/>
</dbReference>
<dbReference type="Pfam" id="PF02464">
    <property type="entry name" value="CinA"/>
    <property type="match status" value="1"/>
</dbReference>
<dbReference type="Proteomes" id="UP000070427">
    <property type="component" value="Unassembled WGS sequence"/>
</dbReference>
<evidence type="ECO:0000256" key="1">
    <source>
        <dbReference type="HAMAP-Rule" id="MF_00226"/>
    </source>
</evidence>
<evidence type="ECO:0000313" key="4">
    <source>
        <dbReference type="Proteomes" id="UP000070427"/>
    </source>
</evidence>
<dbReference type="PANTHER" id="PTHR13939">
    <property type="entry name" value="NICOTINAMIDE-NUCLEOTIDE AMIDOHYDROLASE PNCC"/>
    <property type="match status" value="1"/>
</dbReference>
<name>A0A140L8M7_9FIRM</name>
<dbReference type="InterPro" id="IPR036653">
    <property type="entry name" value="CinA-like_C"/>
</dbReference>
<dbReference type="EMBL" id="LOED01000015">
    <property type="protein sequence ID" value="KXG76902.1"/>
    <property type="molecule type" value="Genomic_DNA"/>
</dbReference>
<evidence type="ECO:0000313" key="3">
    <source>
        <dbReference type="EMBL" id="KXG76902.1"/>
    </source>
</evidence>
<dbReference type="InterPro" id="IPR036425">
    <property type="entry name" value="MoaB/Mog-like_dom_sf"/>
</dbReference>
<dbReference type="Pfam" id="PF00994">
    <property type="entry name" value="MoCF_biosynth"/>
    <property type="match status" value="1"/>
</dbReference>
<dbReference type="PIRSF" id="PIRSF006728">
    <property type="entry name" value="CinA"/>
    <property type="match status" value="1"/>
</dbReference>
<dbReference type="PANTHER" id="PTHR13939:SF0">
    <property type="entry name" value="NMN AMIDOHYDROLASE-LIKE PROTEIN YFAY"/>
    <property type="match status" value="1"/>
</dbReference>
<dbReference type="NCBIfam" id="TIGR00177">
    <property type="entry name" value="molyb_syn"/>
    <property type="match status" value="1"/>
</dbReference>
<dbReference type="Gene3D" id="3.30.70.2860">
    <property type="match status" value="1"/>
</dbReference>
<dbReference type="InterPro" id="IPR001453">
    <property type="entry name" value="MoaB/Mog_dom"/>
</dbReference>
<dbReference type="Gene3D" id="3.40.980.10">
    <property type="entry name" value="MoaB/Mog-like domain"/>
    <property type="match status" value="1"/>
</dbReference>
<dbReference type="OrthoDB" id="9801454at2"/>
<proteinExistence type="inferred from homology"/>
<protein>
    <recommendedName>
        <fullName evidence="1">Putative competence-damage inducible protein</fullName>
    </recommendedName>
</protein>
<sequence length="420" mass="46573">MKSEIISVGTELLLGQIINTNAQIISQELQKIGVDIYYHTVVGDNKKRLMEVFHTAWNRSEVIILTGGLGPTQDDLTKETIAEYLNIPLVLDEESLNRIREYFQKRHREMPINNMKQAMLPKGSKAIPNQKGTAPGVILEKDGKTIIMLPGPPFEMEPMLKDYVVPLLSKKTSAVILSRVLKFYGIGESTLEEKIKDLMENQTNPTIAPLAKMGEVTLRITAKAGSAKEAMSLIAPIESQIRQRVGEYLYAFDEEKIEDVVARLLLEQNKTLAIAESCTGGLMSHKLTEVPGISKSLDRAIVSYSNRAKQEILFVRSETLEKYGAVSEQTAIEMAEGVKRISKTDIGLSITGIAGPSGGSTEKPVGLVYIAYADSSGCSVEKHFFSGNRSEIKERVANAALHLLRKNLLKYHEEDEVWKP</sequence>
<dbReference type="SMART" id="SM00852">
    <property type="entry name" value="MoCF_biosynth"/>
    <property type="match status" value="1"/>
</dbReference>
<dbReference type="NCBIfam" id="TIGR00199">
    <property type="entry name" value="PncC_domain"/>
    <property type="match status" value="1"/>
</dbReference>
<dbReference type="FunCoup" id="A0A140L8M7">
    <property type="interactions" value="155"/>
</dbReference>
<dbReference type="RefSeq" id="WP_066353423.1">
    <property type="nucleotide sequence ID" value="NZ_LOED01000015.1"/>
</dbReference>
<dbReference type="InterPro" id="IPR041424">
    <property type="entry name" value="CinA_KH"/>
</dbReference>
<dbReference type="SUPFAM" id="SSF53218">
    <property type="entry name" value="Molybdenum cofactor biosynthesis proteins"/>
    <property type="match status" value="1"/>
</dbReference>
<dbReference type="HAMAP" id="MF_00226_B">
    <property type="entry name" value="CinA_B"/>
    <property type="match status" value="1"/>
</dbReference>
<feature type="domain" description="MoaB/Mog" evidence="2">
    <location>
        <begin position="4"/>
        <end position="170"/>
    </location>
</feature>
<dbReference type="STRING" id="520764.AN618_13850"/>
<dbReference type="Gene3D" id="3.90.950.20">
    <property type="entry name" value="CinA-like"/>
    <property type="match status" value="1"/>
</dbReference>
<dbReference type="NCBIfam" id="TIGR00200">
    <property type="entry name" value="cinA_nterm"/>
    <property type="match status" value="1"/>
</dbReference>
<dbReference type="InterPro" id="IPR008136">
    <property type="entry name" value="CinA_C"/>
</dbReference>
<keyword evidence="4" id="KW-1185">Reference proteome</keyword>
<dbReference type="Pfam" id="PF18146">
    <property type="entry name" value="CinA_KH"/>
    <property type="match status" value="1"/>
</dbReference>
<reference evidence="3 4" key="1">
    <citation type="submission" date="2015-12" db="EMBL/GenBank/DDBJ databases">
        <title>Draft genome sequnece of Fervidicola ferrireducens strain Y170.</title>
        <authorList>
            <person name="Patel B.K."/>
        </authorList>
    </citation>
    <scope>NUCLEOTIDE SEQUENCE [LARGE SCALE GENOMIC DNA]</scope>
    <source>
        <strain evidence="3 4">Y170</strain>
    </source>
</reference>
<dbReference type="InParanoid" id="A0A140L8M7"/>
<dbReference type="SUPFAM" id="SSF142433">
    <property type="entry name" value="CinA-like"/>
    <property type="match status" value="1"/>
</dbReference>
<dbReference type="PATRIC" id="fig|520764.3.peg.1441"/>
<accession>A0A140L8M7</accession>
<dbReference type="CDD" id="cd00885">
    <property type="entry name" value="cinA"/>
    <property type="match status" value="1"/>
</dbReference>
<gene>
    <name evidence="1 3" type="primary">cinA</name>
    <name evidence="3" type="ORF">AN618_13850</name>
</gene>
<organism evidence="3 4">
    <name type="scientific">Fervidicola ferrireducens</name>
    <dbReference type="NCBI Taxonomy" id="520764"/>
    <lineage>
        <taxon>Bacteria</taxon>
        <taxon>Bacillati</taxon>
        <taxon>Bacillota</taxon>
        <taxon>Clostridia</taxon>
        <taxon>Thermosediminibacterales</taxon>
        <taxon>Thermosediminibacteraceae</taxon>
        <taxon>Fervidicola</taxon>
    </lineage>
</organism>
<dbReference type="AlphaFoldDB" id="A0A140L8M7"/>
<comment type="caution">
    <text evidence="3">The sequence shown here is derived from an EMBL/GenBank/DDBJ whole genome shotgun (WGS) entry which is preliminary data.</text>
</comment>
<evidence type="ECO:0000259" key="2">
    <source>
        <dbReference type="SMART" id="SM00852"/>
    </source>
</evidence>
<comment type="similarity">
    <text evidence="1">Belongs to the CinA family.</text>
</comment>
<dbReference type="InterPro" id="IPR008135">
    <property type="entry name" value="Competence-induced_CinA"/>
</dbReference>